<dbReference type="Gene3D" id="1.20.1610.10">
    <property type="entry name" value="alpha-1,2-mannosidases domains"/>
    <property type="match status" value="1"/>
</dbReference>
<dbReference type="PROSITE" id="PS51175">
    <property type="entry name" value="CBM6"/>
    <property type="match status" value="1"/>
</dbReference>
<dbReference type="RefSeq" id="WP_117971762.1">
    <property type="nucleotide sequence ID" value="NZ_QSFD01000018.1"/>
</dbReference>
<keyword evidence="1 4" id="KW-0732">Signal</keyword>
<proteinExistence type="predicted"/>
<dbReference type="InterPro" id="IPR005084">
    <property type="entry name" value="CBM6"/>
</dbReference>
<feature type="region of interest" description="Disordered" evidence="3">
    <location>
        <begin position="1666"/>
        <end position="1689"/>
    </location>
</feature>
<dbReference type="Gene3D" id="1.20.1050.60">
    <property type="entry name" value="alpha-1,2-mannosidase"/>
    <property type="match status" value="1"/>
</dbReference>
<dbReference type="GO" id="GO:0005829">
    <property type="term" value="C:cytosol"/>
    <property type="evidence" value="ECO:0007669"/>
    <property type="project" value="TreeGrafter"/>
</dbReference>
<dbReference type="InterPro" id="IPR050883">
    <property type="entry name" value="PNGase"/>
</dbReference>
<evidence type="ECO:0000313" key="6">
    <source>
        <dbReference type="EMBL" id="RHA16687.1"/>
    </source>
</evidence>
<dbReference type="Pfam" id="PF00754">
    <property type="entry name" value="F5_F8_type_C"/>
    <property type="match status" value="1"/>
</dbReference>
<dbReference type="GO" id="GO:0005975">
    <property type="term" value="P:carbohydrate metabolic process"/>
    <property type="evidence" value="ECO:0007669"/>
    <property type="project" value="InterPro"/>
</dbReference>
<dbReference type="SUPFAM" id="SSF49373">
    <property type="entry name" value="Invasin/intimin cell-adhesion fragments"/>
    <property type="match status" value="1"/>
</dbReference>
<accession>A0A413R4Z7</accession>
<evidence type="ECO:0000313" key="7">
    <source>
        <dbReference type="Proteomes" id="UP000284779"/>
    </source>
</evidence>
<dbReference type="InterPro" id="IPR012939">
    <property type="entry name" value="Glyco_hydro_92"/>
</dbReference>
<feature type="signal peptide" evidence="4">
    <location>
        <begin position="1"/>
        <end position="28"/>
    </location>
</feature>
<dbReference type="CDD" id="cd04084">
    <property type="entry name" value="CBM6_xylanase-like"/>
    <property type="match status" value="1"/>
</dbReference>
<dbReference type="SUPFAM" id="SSF48208">
    <property type="entry name" value="Six-hairpin glycosidases"/>
    <property type="match status" value="1"/>
</dbReference>
<comment type="caution">
    <text evidence="6">The sequence shown here is derived from an EMBL/GenBank/DDBJ whole genome shotgun (WGS) entry which is preliminary data.</text>
</comment>
<dbReference type="GO" id="GO:0000224">
    <property type="term" value="F:peptide-N4-(N-acetyl-beta-glucosaminyl)asparagine amidase activity"/>
    <property type="evidence" value="ECO:0007669"/>
    <property type="project" value="TreeGrafter"/>
</dbReference>
<dbReference type="Gene3D" id="2.70.98.10">
    <property type="match status" value="1"/>
</dbReference>
<dbReference type="InterPro" id="IPR014718">
    <property type="entry name" value="GH-type_carb-bd"/>
</dbReference>
<dbReference type="SUPFAM" id="SSF49785">
    <property type="entry name" value="Galactose-binding domain-like"/>
    <property type="match status" value="3"/>
</dbReference>
<dbReference type="Pfam" id="PF03422">
    <property type="entry name" value="CBM_6"/>
    <property type="match status" value="1"/>
</dbReference>
<evidence type="ECO:0000256" key="3">
    <source>
        <dbReference type="SAM" id="MobiDB-lite"/>
    </source>
</evidence>
<evidence type="ECO:0000256" key="2">
    <source>
        <dbReference type="ARBA" id="ARBA00023295"/>
    </source>
</evidence>
<dbReference type="InterPro" id="IPR000421">
    <property type="entry name" value="FA58C"/>
</dbReference>
<keyword evidence="7" id="KW-1185">Reference proteome</keyword>
<name>A0A413R4Z7_9FIRM</name>
<dbReference type="Pfam" id="PF07971">
    <property type="entry name" value="Glyco_hydro_92"/>
    <property type="match status" value="1"/>
</dbReference>
<protein>
    <recommendedName>
        <fullName evidence="5">CBM6 domain-containing protein</fullName>
    </recommendedName>
</protein>
<feature type="compositionally biased region" description="Low complexity" evidence="3">
    <location>
        <begin position="1667"/>
        <end position="1689"/>
    </location>
</feature>
<gene>
    <name evidence="6" type="ORF">DW944_11450</name>
</gene>
<dbReference type="Gene3D" id="2.60.120.260">
    <property type="entry name" value="Galactose-binding domain-like"/>
    <property type="match status" value="3"/>
</dbReference>
<dbReference type="FunFam" id="3.30.2080.10:FF:000001">
    <property type="entry name" value="Alpha-1,2-mannosidase subfamily"/>
    <property type="match status" value="1"/>
</dbReference>
<dbReference type="InterPro" id="IPR008928">
    <property type="entry name" value="6-hairpin_glycosidase_sf"/>
</dbReference>
<dbReference type="Gene3D" id="3.30.2080.10">
    <property type="entry name" value="GH92 mannosidase domain"/>
    <property type="match status" value="1"/>
</dbReference>
<evidence type="ECO:0000256" key="1">
    <source>
        <dbReference type="ARBA" id="ARBA00022729"/>
    </source>
</evidence>
<dbReference type="Proteomes" id="UP000284779">
    <property type="component" value="Unassembled WGS sequence"/>
</dbReference>
<keyword evidence="2" id="KW-0326">Glycosidase</keyword>
<dbReference type="Gene3D" id="2.60.40.10">
    <property type="entry name" value="Immunoglobulins"/>
    <property type="match status" value="1"/>
</dbReference>
<dbReference type="GO" id="GO:0006516">
    <property type="term" value="P:glycoprotein catabolic process"/>
    <property type="evidence" value="ECO:0007669"/>
    <property type="project" value="TreeGrafter"/>
</dbReference>
<dbReference type="GO" id="GO:0030246">
    <property type="term" value="F:carbohydrate binding"/>
    <property type="evidence" value="ECO:0007669"/>
    <property type="project" value="InterPro"/>
</dbReference>
<dbReference type="SUPFAM" id="SSF49265">
    <property type="entry name" value="Fibronectin type III"/>
    <property type="match status" value="1"/>
</dbReference>
<keyword evidence="2" id="KW-0378">Hydrolase</keyword>
<organism evidence="6 7">
    <name type="scientific">Eubacterium ventriosum</name>
    <dbReference type="NCBI Taxonomy" id="39496"/>
    <lineage>
        <taxon>Bacteria</taxon>
        <taxon>Bacillati</taxon>
        <taxon>Bacillota</taxon>
        <taxon>Clostridia</taxon>
        <taxon>Eubacteriales</taxon>
        <taxon>Eubacteriaceae</taxon>
        <taxon>Eubacterium</taxon>
    </lineage>
</organism>
<dbReference type="GO" id="GO:0016798">
    <property type="term" value="F:hydrolase activity, acting on glycosyl bonds"/>
    <property type="evidence" value="ECO:0007669"/>
    <property type="project" value="UniProtKB-KW"/>
</dbReference>
<dbReference type="PANTHER" id="PTHR12143">
    <property type="entry name" value="PEPTIDE N-GLYCANASE PNGASE -RELATED"/>
    <property type="match status" value="1"/>
</dbReference>
<dbReference type="InterPro" id="IPR003343">
    <property type="entry name" value="Big_2"/>
</dbReference>
<evidence type="ECO:0000256" key="4">
    <source>
        <dbReference type="SAM" id="SignalP"/>
    </source>
</evidence>
<dbReference type="InterPro" id="IPR008964">
    <property type="entry name" value="Invasin/intimin_cell_adhesion"/>
</dbReference>
<dbReference type="Gene3D" id="2.60.40.1080">
    <property type="match status" value="1"/>
</dbReference>
<dbReference type="InterPro" id="IPR036116">
    <property type="entry name" value="FN3_sf"/>
</dbReference>
<dbReference type="PANTHER" id="PTHR12143:SF43">
    <property type="entry name" value="PUTATIVE-RELATED"/>
    <property type="match status" value="1"/>
</dbReference>
<dbReference type="Pfam" id="PF02368">
    <property type="entry name" value="Big_2"/>
    <property type="match status" value="1"/>
</dbReference>
<dbReference type="InterPro" id="IPR013783">
    <property type="entry name" value="Ig-like_fold"/>
</dbReference>
<reference evidence="6 7" key="1">
    <citation type="submission" date="2018-08" db="EMBL/GenBank/DDBJ databases">
        <title>A genome reference for cultivated species of the human gut microbiota.</title>
        <authorList>
            <person name="Zou Y."/>
            <person name="Xue W."/>
            <person name="Luo G."/>
        </authorList>
    </citation>
    <scope>NUCLEOTIDE SEQUENCE [LARGE SCALE GENOMIC DNA]</scope>
    <source>
        <strain evidence="6 7">AM44-11BH</strain>
    </source>
</reference>
<dbReference type="EMBL" id="QSFD01000018">
    <property type="protein sequence ID" value="RHA16687.1"/>
    <property type="molecule type" value="Genomic_DNA"/>
</dbReference>
<feature type="domain" description="CBM6" evidence="5">
    <location>
        <begin position="1365"/>
        <end position="1503"/>
    </location>
</feature>
<dbReference type="SMART" id="SM00606">
    <property type="entry name" value="CBD_IV"/>
    <property type="match status" value="1"/>
</dbReference>
<sequence>MTKKGKLRKGISILLAVCMALPVGFVTKSETVHGKVIDADITKRELWSTSFESADRFKTSTVDDKKGTANITTNELRYQINGNLSGEIESYSGSAAKNDNEVLKNLFDGDSGTKYLTEAKPSEVIVKLKSQQVIKSYVITSANDASGRDPKNWSLQGRNSDNESWVTIDNKTNQVFNARYKQNYFELDNSTAYRQYRLRITANKNGGSMTQFSEFILATGKCQEVGASISKMNSEITSGPSDAWNQKSNVGWTGNHSLVCKGVHVGTGHAYSYNVIYDNLNLKVSDNTNLRYVIFPSMSNGDEYDYEYTQMHMAVDLKFKDGTYLSELGAIDQNGNKVDAQSQGDSRTLVAQQWNEIYSKIGDVAKGKVIEKILVVYDMKAHNARALAKFQTYFDDIEIYNQDYPVYSHLSDYVNILRGTNNTGNFSRGLTIPAVTVPNGFNFWIPATSASSNSAYEYQKTDEFRCMRISHEPSIWVGDRGTWQFMVNTSKDYNTNDDYGLGTLKANFSHNNEVAKAHYYKVSFDGNGGDAANSQIELTPTSHGAAVRFTYNNTANKSVIFDCANGGSRTEYSGNTFKTYSDHTGNGSKRMYIYGEFSETPKGTKINDRKSIASFNSNTVTMKLATSYISYDQAKKNLELEIGRDSFETIYNKAQSKWDNQLGIITDVKGANYEQLVTLYSCIYRMYCYPNLMSENTGSNSNPVWKYKSPYKDANADPVEGKIYINNGFWDTYRTAWSGYGLFTPSKATELLNGLVQHYKDQGWLPRWIAPGGTNSMVGTSSDAIFADAMVKGISFDYENAYRSALRNAATVSDNLTNGGRKKLNISNFIGYVPADENENFSWSMEGYINDYGIAQMAKKLADQTNDATKKANYMSEYYYYLNRAKNYSLLFDDSGQDVTSKWLRGRKTDGSLNLGNSDNNTGFNPFWWGADYTETNAFNMAVSVPQDGIGLANLYGGRDQLADKLDTIFTTDGGYIGYGGMDGVGGIHEQREAREVKLGQYGHSNQPSHHIPYMYLYSSRPWETQKYVRDILARCYAGSTFGQGYIGDEDNGEMSAWYVLSSIGFYPLSMGNDEFAIGSPQFEEVTVNLEGNKKLVIKANNNSKKNVYVDSMYVNGEKYDKTFIKYEDLIKGGTIEFNMSSTPNKERGLEQDSLTSITKDDNKPQVYTDYSKDANKSSSTGVTTLDNLFDDNSDTETKVDNTTTLMFKFTDKKAVRMLTLTSSKSGRTPDRAQVYGDNEDDNWVLLGDYHDSGSLFFNVWGKYTRPFVISADKVGKYSRYKVVLTGTDAYLSEVEMLGYKDNGILKSDLKNAIDVAKSIDTTGEYPQIVKRLKNNLKEACSVYDNEEASDDEILKAYQSLGRIVDIEKKTIKIHDASQVEAEEFDAKSDHIVNDGKNIGGVEKNTWVRYDSVYFNGLASQVSFNYSGQKSDAGGYAQVYIDSKVGEPVATINLPVTGDNWSTYTTVSQQLEKSISGLHDIYIVFKNDGSHKYVANVDNIAFDVKSVEEKDNIPSGYTEATVNQWTPSGKWGCYFGNWSGTASGAYKWVSDADYNIYVDKANKGSAWLVQGSYTDNVTNGHTYKVTVDVTASKACSVGIKEDLSNEKDLQVYTDIPANGTRTLTGTYTVTNNQIKVMFELGQNVDAGTNINFKNIKIEDLTVETTKEPTPTTVAPTTEAPTAIGPTTVVPTTTVAPTTVAPTTVVPTTAAPTTVAPTTVAPTTVAPTTVAPTTVAPTTAAPTTVAPTTVAPTTEAPTTEAPITTVAPTTTVDEDAVPTPIGLIYAGNETLPYYFIWQAPASDIESYNVYVDGKLVAASGTPSINLTADAFASGNGDYTVSVKSVRNGKESKATSITYTYTGGTVDKPTTVAPTTQSETSTAAIGEGSNAGKVDSEILNCRNDKDLAGSTFGKLCVKVKKSKKKAISLTWKNIQVAKTYVIYGAKCGTSYKKIATVHSKTFTDKKLRKGTYYKYMVVALNEKGEVVAISKLIHVATKGGKVGNCKKLKVNKSKVNLKQGKKFKLKVKQIAESKKVKLKKHRKIAFESDNQDVAVVSKKGIITAKKKGKCSVYVYAQNGVYKKIKIRVN</sequence>
<dbReference type="NCBIfam" id="TIGR01180">
    <property type="entry name" value="aman2_put"/>
    <property type="match status" value="1"/>
</dbReference>
<dbReference type="InterPro" id="IPR008979">
    <property type="entry name" value="Galactose-bd-like_sf"/>
</dbReference>
<dbReference type="InterPro" id="IPR005887">
    <property type="entry name" value="GH92_a_mannosidase_put"/>
</dbReference>
<evidence type="ECO:0000259" key="5">
    <source>
        <dbReference type="PROSITE" id="PS51175"/>
    </source>
</evidence>
<dbReference type="InterPro" id="IPR006584">
    <property type="entry name" value="Cellulose-bd_IV"/>
</dbReference>
<feature type="chain" id="PRO_5019560344" description="CBM6 domain-containing protein" evidence="4">
    <location>
        <begin position="29"/>
        <end position="2087"/>
    </location>
</feature>
<feature type="region of interest" description="Disordered" evidence="3">
    <location>
        <begin position="1141"/>
        <end position="1179"/>
    </location>
</feature>